<dbReference type="Proteomes" id="UP001189429">
    <property type="component" value="Unassembled WGS sequence"/>
</dbReference>
<evidence type="ECO:0000313" key="1">
    <source>
        <dbReference type="EMBL" id="CAK0901635.1"/>
    </source>
</evidence>
<organism evidence="1 2">
    <name type="scientific">Prorocentrum cordatum</name>
    <dbReference type="NCBI Taxonomy" id="2364126"/>
    <lineage>
        <taxon>Eukaryota</taxon>
        <taxon>Sar</taxon>
        <taxon>Alveolata</taxon>
        <taxon>Dinophyceae</taxon>
        <taxon>Prorocentrales</taxon>
        <taxon>Prorocentraceae</taxon>
        <taxon>Prorocentrum</taxon>
    </lineage>
</organism>
<protein>
    <submittedName>
        <fullName evidence="1">Uncharacterized protein</fullName>
    </submittedName>
</protein>
<evidence type="ECO:0000313" key="2">
    <source>
        <dbReference type="Proteomes" id="UP001189429"/>
    </source>
</evidence>
<keyword evidence="2" id="KW-1185">Reference proteome</keyword>
<feature type="non-terminal residue" evidence="1">
    <location>
        <position position="258"/>
    </location>
</feature>
<proteinExistence type="predicted"/>
<accession>A0ABN9XSG4</accession>
<dbReference type="EMBL" id="CAUYUJ010020960">
    <property type="protein sequence ID" value="CAK0901635.1"/>
    <property type="molecule type" value="Genomic_DNA"/>
</dbReference>
<reference evidence="1" key="1">
    <citation type="submission" date="2023-10" db="EMBL/GenBank/DDBJ databases">
        <authorList>
            <person name="Chen Y."/>
            <person name="Shah S."/>
            <person name="Dougan E. K."/>
            <person name="Thang M."/>
            <person name="Chan C."/>
        </authorList>
    </citation>
    <scope>NUCLEOTIDE SEQUENCE [LARGE SCALE GENOMIC DNA]</scope>
</reference>
<sequence>MDIEGQHTQEYDTLILDDWTMNFNFNVFTNTECQYVQDYTALHLNRHQWNNCTLDVNCHLDLKVDMNVTLGTSALIINFQSDDPPTSLQGLIQNGTQHAQNIGKQDTLASRGTHGATKKAERNIKIMQLDICDEHGKQVDAITQEHESYEHIMDSLRKSGPPEDKKCLQGIGSPAPSRALTALEGLYKCDVGGSMKGAIEDIEAETEISKEDILDAINFVRLEKCYDHDKTKLVIGALGAPMWEGQILISRALEAEGQ</sequence>
<comment type="caution">
    <text evidence="1">The sequence shown here is derived from an EMBL/GenBank/DDBJ whole genome shotgun (WGS) entry which is preliminary data.</text>
</comment>
<name>A0ABN9XSG4_9DINO</name>
<gene>
    <name evidence="1" type="ORF">PCOR1329_LOCUS78534</name>
</gene>